<evidence type="ECO:0000256" key="7">
    <source>
        <dbReference type="ARBA" id="ARBA00040640"/>
    </source>
</evidence>
<dbReference type="Pfam" id="PF14604">
    <property type="entry name" value="SH3_9"/>
    <property type="match status" value="3"/>
</dbReference>
<evidence type="ECO:0000256" key="2">
    <source>
        <dbReference type="ARBA" id="ARBA00022443"/>
    </source>
</evidence>
<feature type="domain" description="SH3" evidence="10">
    <location>
        <begin position="1"/>
        <end position="61"/>
    </location>
</feature>
<dbReference type="Proteomes" id="UP001239994">
    <property type="component" value="Unassembled WGS sequence"/>
</dbReference>
<name>A0AAD8ZBA8_9TELE</name>
<dbReference type="EMBL" id="JAROKS010000016">
    <property type="protein sequence ID" value="KAK1795054.1"/>
    <property type="molecule type" value="Genomic_DNA"/>
</dbReference>
<evidence type="ECO:0000313" key="12">
    <source>
        <dbReference type="Proteomes" id="UP001239994"/>
    </source>
</evidence>
<comment type="subcellular location">
    <subcellularLocation>
        <location evidence="1">Membrane</location>
        <topology evidence="1">Peripheral membrane protein</topology>
    </subcellularLocation>
</comment>
<dbReference type="InterPro" id="IPR050384">
    <property type="entry name" value="Endophilin_SH3RF"/>
</dbReference>
<dbReference type="InterPro" id="IPR001452">
    <property type="entry name" value="SH3_domain"/>
</dbReference>
<evidence type="ECO:0000256" key="1">
    <source>
        <dbReference type="ARBA" id="ARBA00004170"/>
    </source>
</evidence>
<dbReference type="AlphaFoldDB" id="A0AAD8ZBA8"/>
<dbReference type="PRINTS" id="PR00452">
    <property type="entry name" value="SH3DOMAIN"/>
</dbReference>
<evidence type="ECO:0000256" key="6">
    <source>
        <dbReference type="ARBA" id="ARBA00037432"/>
    </source>
</evidence>
<organism evidence="11 12">
    <name type="scientific">Electrophorus voltai</name>
    <dbReference type="NCBI Taxonomy" id="2609070"/>
    <lineage>
        <taxon>Eukaryota</taxon>
        <taxon>Metazoa</taxon>
        <taxon>Chordata</taxon>
        <taxon>Craniata</taxon>
        <taxon>Vertebrata</taxon>
        <taxon>Euteleostomi</taxon>
        <taxon>Actinopterygii</taxon>
        <taxon>Neopterygii</taxon>
        <taxon>Teleostei</taxon>
        <taxon>Ostariophysi</taxon>
        <taxon>Gymnotiformes</taxon>
        <taxon>Gymnotoidei</taxon>
        <taxon>Gymnotidae</taxon>
        <taxon>Electrophorus</taxon>
    </lineage>
</organism>
<comment type="function">
    <text evidence="6">Induces bone resorption, acting probably through a signaling cascade which results in the secretion of factor(s) enhancing osteoclast formation and activity.</text>
</comment>
<gene>
    <name evidence="11" type="ORF">P4O66_010245</name>
</gene>
<feature type="compositionally biased region" description="Basic and acidic residues" evidence="9">
    <location>
        <begin position="303"/>
        <end position="316"/>
    </location>
</feature>
<evidence type="ECO:0000256" key="9">
    <source>
        <dbReference type="SAM" id="MobiDB-lite"/>
    </source>
</evidence>
<dbReference type="SUPFAM" id="SSF50044">
    <property type="entry name" value="SH3-domain"/>
    <property type="match status" value="3"/>
</dbReference>
<evidence type="ECO:0000259" key="10">
    <source>
        <dbReference type="PROSITE" id="PS50002"/>
    </source>
</evidence>
<dbReference type="PANTHER" id="PTHR14167">
    <property type="entry name" value="SH3 DOMAIN-CONTAINING"/>
    <property type="match status" value="1"/>
</dbReference>
<dbReference type="InterPro" id="IPR035468">
    <property type="entry name" value="SH3D21_SH3"/>
</dbReference>
<evidence type="ECO:0000256" key="8">
    <source>
        <dbReference type="PROSITE-ProRule" id="PRU00192"/>
    </source>
</evidence>
<dbReference type="PRINTS" id="PR01887">
    <property type="entry name" value="SPECTRNALPHA"/>
</dbReference>
<dbReference type="CDD" id="cd12142">
    <property type="entry name" value="SH3_D21-like"/>
    <property type="match status" value="1"/>
</dbReference>
<keyword evidence="3" id="KW-0040">ANK repeat</keyword>
<feature type="compositionally biased region" description="Polar residues" evidence="9">
    <location>
        <begin position="440"/>
        <end position="455"/>
    </location>
</feature>
<keyword evidence="4" id="KW-0175">Coiled coil</keyword>
<protein>
    <recommendedName>
        <fullName evidence="7">Osteoclast-stimulating factor 1</fullName>
    </recommendedName>
</protein>
<dbReference type="SMART" id="SM00326">
    <property type="entry name" value="SH3"/>
    <property type="match status" value="3"/>
</dbReference>
<keyword evidence="12" id="KW-1185">Reference proteome</keyword>
<feature type="domain" description="SH3" evidence="10">
    <location>
        <begin position="88"/>
        <end position="159"/>
    </location>
</feature>
<sequence>MCASEVLVMVDFEGTMEDELTVHAGDVVKNVTASGEEGWLVGELRGKRGIVPSNFVKEVPNYLTGDSKREPRSMRKRMCVFSLKMPKEQCRKCEVAFAYTPTNEDELELIVGETIEILREVVSNMFLTKALFIEDGWWMGKKHGKIGAFPSNFVKEIISPKDTKANETKTRSKISEAVFSKEGIQTERVSTHHKTNVKECCQVMFDYAAIAEDEMNLKKGDFITIISKVTDDEGWWEGELNGQRGFFPDNFVMVIPMDTLQLMDKNQPPLRRGSEKKSVKQASGMEKSSTEASLKTETIGKNGKLEGKDFRSDPPGKIKLPGLFKPSPPPVKDKPHKPGPRNGDEQPPASPKHPESKAKDPGQFDGVDVSSVKLSHPTANRAKPPQRRPPTSLGTASHAPADDHQNEVSAEPDAAPQKCPVPPKVTDDHLPSATKEEHLSTTASISQHPTPSKTVNEVKFEEEKPTLDQVLADLKELRIALELFKTRHK</sequence>
<proteinExistence type="predicted"/>
<dbReference type="FunFam" id="2.30.30.40:FF:000072">
    <property type="entry name" value="Unconventional Myosin IB"/>
    <property type="match status" value="1"/>
</dbReference>
<feature type="compositionally biased region" description="Basic and acidic residues" evidence="9">
    <location>
        <begin position="352"/>
        <end position="362"/>
    </location>
</feature>
<feature type="compositionally biased region" description="Polar residues" evidence="9">
    <location>
        <begin position="286"/>
        <end position="296"/>
    </location>
</feature>
<dbReference type="Gene3D" id="2.30.30.40">
    <property type="entry name" value="SH3 Domains"/>
    <property type="match status" value="3"/>
</dbReference>
<keyword evidence="5" id="KW-0472">Membrane</keyword>
<reference evidence="11" key="1">
    <citation type="submission" date="2023-03" db="EMBL/GenBank/DDBJ databases">
        <title>Electrophorus voltai genome.</title>
        <authorList>
            <person name="Bian C."/>
        </authorList>
    </citation>
    <scope>NUCLEOTIDE SEQUENCE</scope>
    <source>
        <strain evidence="11">CB-2022</strain>
        <tissue evidence="11">Muscle</tissue>
    </source>
</reference>
<evidence type="ECO:0000313" key="11">
    <source>
        <dbReference type="EMBL" id="KAK1795054.1"/>
    </source>
</evidence>
<evidence type="ECO:0000256" key="3">
    <source>
        <dbReference type="ARBA" id="ARBA00023043"/>
    </source>
</evidence>
<feature type="region of interest" description="Disordered" evidence="9">
    <location>
        <begin position="264"/>
        <end position="457"/>
    </location>
</feature>
<accession>A0AAD8ZBA8</accession>
<evidence type="ECO:0000256" key="5">
    <source>
        <dbReference type="ARBA" id="ARBA00023136"/>
    </source>
</evidence>
<comment type="caution">
    <text evidence="11">The sequence shown here is derived from an EMBL/GenBank/DDBJ whole genome shotgun (WGS) entry which is preliminary data.</text>
</comment>
<dbReference type="InterPro" id="IPR036028">
    <property type="entry name" value="SH3-like_dom_sf"/>
</dbReference>
<evidence type="ECO:0000256" key="4">
    <source>
        <dbReference type="ARBA" id="ARBA00023054"/>
    </source>
</evidence>
<dbReference type="PANTHER" id="PTHR14167:SF81">
    <property type="entry name" value="ENDOPHILIN-A"/>
    <property type="match status" value="1"/>
</dbReference>
<dbReference type="CDD" id="cd11874">
    <property type="entry name" value="SH3_CD2AP-like_2"/>
    <property type="match status" value="1"/>
</dbReference>
<keyword evidence="2 8" id="KW-0728">SH3 domain</keyword>
<feature type="domain" description="SH3" evidence="10">
    <location>
        <begin position="196"/>
        <end position="257"/>
    </location>
</feature>
<dbReference type="PROSITE" id="PS50002">
    <property type="entry name" value="SH3"/>
    <property type="match status" value="3"/>
</dbReference>
<feature type="compositionally biased region" description="Basic and acidic residues" evidence="9">
    <location>
        <begin position="425"/>
        <end position="439"/>
    </location>
</feature>